<dbReference type="Gramene" id="OB12G16620.1">
    <property type="protein sequence ID" value="OB12G16620.1"/>
    <property type="gene ID" value="OB12G16620"/>
</dbReference>
<evidence type="ECO:0000313" key="2">
    <source>
        <dbReference type="EnsemblPlants" id="OB12G16620.1"/>
    </source>
</evidence>
<keyword evidence="1" id="KW-0812">Transmembrane</keyword>
<organism evidence="2">
    <name type="scientific">Oryza brachyantha</name>
    <name type="common">malo sina</name>
    <dbReference type="NCBI Taxonomy" id="4533"/>
    <lineage>
        <taxon>Eukaryota</taxon>
        <taxon>Viridiplantae</taxon>
        <taxon>Streptophyta</taxon>
        <taxon>Embryophyta</taxon>
        <taxon>Tracheophyta</taxon>
        <taxon>Spermatophyta</taxon>
        <taxon>Magnoliopsida</taxon>
        <taxon>Liliopsida</taxon>
        <taxon>Poales</taxon>
        <taxon>Poaceae</taxon>
        <taxon>BOP clade</taxon>
        <taxon>Oryzoideae</taxon>
        <taxon>Oryzeae</taxon>
        <taxon>Oryzinae</taxon>
        <taxon>Oryza</taxon>
    </lineage>
</organism>
<reference evidence="2" key="2">
    <citation type="submission" date="2013-04" db="UniProtKB">
        <authorList>
            <consortium name="EnsemblPlants"/>
        </authorList>
    </citation>
    <scope>IDENTIFICATION</scope>
</reference>
<dbReference type="HOGENOM" id="CLU_2999669_0_0_1"/>
<feature type="transmembrane region" description="Helical" evidence="1">
    <location>
        <begin position="20"/>
        <end position="38"/>
    </location>
</feature>
<proteinExistence type="predicted"/>
<evidence type="ECO:0000313" key="3">
    <source>
        <dbReference type="Proteomes" id="UP000006038"/>
    </source>
</evidence>
<protein>
    <submittedName>
        <fullName evidence="2">Uncharacterized protein</fullName>
    </submittedName>
</protein>
<keyword evidence="1" id="KW-1133">Transmembrane helix</keyword>
<keyword evidence="3" id="KW-1185">Reference proteome</keyword>
<dbReference type="AlphaFoldDB" id="J3NCF4"/>
<name>J3NCF4_ORYBR</name>
<accession>J3NCF4</accession>
<dbReference type="EnsemblPlants" id="OB12G16620.1">
    <property type="protein sequence ID" value="OB12G16620.1"/>
    <property type="gene ID" value="OB12G16620"/>
</dbReference>
<keyword evidence="1" id="KW-0472">Membrane</keyword>
<sequence length="57" mass="6683">MSRSPTDRSSRTCDMVADHHVSFVFVGIISSYFCISIYKVSIFKLFIYNISIYIFFE</sequence>
<dbReference type="Proteomes" id="UP000006038">
    <property type="component" value="Chromosome 12"/>
</dbReference>
<evidence type="ECO:0000256" key="1">
    <source>
        <dbReference type="SAM" id="Phobius"/>
    </source>
</evidence>
<reference evidence="2" key="1">
    <citation type="journal article" date="2013" name="Nat. Commun.">
        <title>Whole-genome sequencing of Oryza brachyantha reveals mechanisms underlying Oryza genome evolution.</title>
        <authorList>
            <person name="Chen J."/>
            <person name="Huang Q."/>
            <person name="Gao D."/>
            <person name="Wang J."/>
            <person name="Lang Y."/>
            <person name="Liu T."/>
            <person name="Li B."/>
            <person name="Bai Z."/>
            <person name="Luis Goicoechea J."/>
            <person name="Liang C."/>
            <person name="Chen C."/>
            <person name="Zhang W."/>
            <person name="Sun S."/>
            <person name="Liao Y."/>
            <person name="Zhang X."/>
            <person name="Yang L."/>
            <person name="Song C."/>
            <person name="Wang M."/>
            <person name="Shi J."/>
            <person name="Liu G."/>
            <person name="Liu J."/>
            <person name="Zhou H."/>
            <person name="Zhou W."/>
            <person name="Yu Q."/>
            <person name="An N."/>
            <person name="Chen Y."/>
            <person name="Cai Q."/>
            <person name="Wang B."/>
            <person name="Liu B."/>
            <person name="Min J."/>
            <person name="Huang Y."/>
            <person name="Wu H."/>
            <person name="Li Z."/>
            <person name="Zhang Y."/>
            <person name="Yin Y."/>
            <person name="Song W."/>
            <person name="Jiang J."/>
            <person name="Jackson S.A."/>
            <person name="Wing R.A."/>
            <person name="Wang J."/>
            <person name="Chen M."/>
        </authorList>
    </citation>
    <scope>NUCLEOTIDE SEQUENCE [LARGE SCALE GENOMIC DNA]</scope>
    <source>
        <strain evidence="2">cv. IRGC 101232</strain>
    </source>
</reference>